<dbReference type="EMBL" id="CP107006">
    <property type="protein sequence ID" value="UYQ92370.1"/>
    <property type="molecule type" value="Genomic_DNA"/>
</dbReference>
<dbReference type="InterPro" id="IPR013096">
    <property type="entry name" value="Cupin_2"/>
</dbReference>
<organism evidence="3 4">
    <name type="scientific">Chitinophaga horti</name>
    <dbReference type="NCBI Taxonomy" id="2920382"/>
    <lineage>
        <taxon>Bacteria</taxon>
        <taxon>Pseudomonadati</taxon>
        <taxon>Bacteroidota</taxon>
        <taxon>Chitinophagia</taxon>
        <taxon>Chitinophagales</taxon>
        <taxon>Chitinophagaceae</taxon>
        <taxon>Chitinophaga</taxon>
    </lineage>
</organism>
<dbReference type="InterPro" id="IPR011051">
    <property type="entry name" value="RmlC_Cupin_sf"/>
</dbReference>
<reference evidence="3" key="1">
    <citation type="submission" date="2022-10" db="EMBL/GenBank/DDBJ databases">
        <title>Chitinophaga sp. nov., isolated from soil.</title>
        <authorList>
            <person name="Jeon C.O."/>
        </authorList>
    </citation>
    <scope>NUCLEOTIDE SEQUENCE</scope>
    <source>
        <strain evidence="3">R8</strain>
    </source>
</reference>
<dbReference type="PANTHER" id="PTHR35848:SF9">
    <property type="entry name" value="SLL1358 PROTEIN"/>
    <property type="match status" value="1"/>
</dbReference>
<sequence>MVKNVLNAEHYIWGGLCDGWHLLQHDDLSVIQERMPPGTTEQLHLHEKSRQVFYILSGSAQMEMEGTPFTLRTGDSISVAPGQAHKISNNGAEDVHFLVISSPKSHGDRINL</sequence>
<keyword evidence="4" id="KW-1185">Reference proteome</keyword>
<name>A0ABY6IYB2_9BACT</name>
<dbReference type="Gene3D" id="2.60.120.10">
    <property type="entry name" value="Jelly Rolls"/>
    <property type="match status" value="1"/>
</dbReference>
<dbReference type="InterPro" id="IPR014710">
    <property type="entry name" value="RmlC-like_jellyroll"/>
</dbReference>
<gene>
    <name evidence="3" type="ORF">MKQ68_19995</name>
</gene>
<evidence type="ECO:0000256" key="1">
    <source>
        <dbReference type="ARBA" id="ARBA00022723"/>
    </source>
</evidence>
<feature type="domain" description="Cupin type-2" evidence="2">
    <location>
        <begin position="33"/>
        <end position="100"/>
    </location>
</feature>
<dbReference type="Pfam" id="PF07883">
    <property type="entry name" value="Cupin_2"/>
    <property type="match status" value="1"/>
</dbReference>
<keyword evidence="1" id="KW-0479">Metal-binding</keyword>
<evidence type="ECO:0000313" key="4">
    <source>
        <dbReference type="Proteomes" id="UP001162741"/>
    </source>
</evidence>
<protein>
    <submittedName>
        <fullName evidence="3">Cupin domain-containing protein</fullName>
    </submittedName>
</protein>
<dbReference type="InterPro" id="IPR051610">
    <property type="entry name" value="GPI/OXD"/>
</dbReference>
<proteinExistence type="predicted"/>
<accession>A0ABY6IYB2</accession>
<evidence type="ECO:0000313" key="3">
    <source>
        <dbReference type="EMBL" id="UYQ92370.1"/>
    </source>
</evidence>
<dbReference type="Proteomes" id="UP001162741">
    <property type="component" value="Chromosome"/>
</dbReference>
<dbReference type="PANTHER" id="PTHR35848">
    <property type="entry name" value="OXALATE-BINDING PROTEIN"/>
    <property type="match status" value="1"/>
</dbReference>
<dbReference type="SUPFAM" id="SSF51182">
    <property type="entry name" value="RmlC-like cupins"/>
    <property type="match status" value="1"/>
</dbReference>
<dbReference type="RefSeq" id="WP_264280641.1">
    <property type="nucleotide sequence ID" value="NZ_CP107006.1"/>
</dbReference>
<evidence type="ECO:0000259" key="2">
    <source>
        <dbReference type="Pfam" id="PF07883"/>
    </source>
</evidence>